<dbReference type="InterPro" id="IPR036291">
    <property type="entry name" value="NAD(P)-bd_dom_sf"/>
</dbReference>
<dbReference type="CDD" id="cd05304">
    <property type="entry name" value="Rubrum_tdh"/>
    <property type="match status" value="1"/>
</dbReference>
<reference evidence="12" key="1">
    <citation type="journal article" date="2019" name="Int. J. Syst. Evol. Microbiol.">
        <title>The Global Catalogue of Microorganisms (GCM) 10K type strain sequencing project: providing services to taxonomists for standard genome sequencing and annotation.</title>
        <authorList>
            <consortium name="The Broad Institute Genomics Platform"/>
            <consortium name="The Broad Institute Genome Sequencing Center for Infectious Disease"/>
            <person name="Wu L."/>
            <person name="Ma J."/>
        </authorList>
    </citation>
    <scope>NUCLEOTIDE SEQUENCE [LARGE SCALE GENOMIC DNA]</scope>
    <source>
        <strain evidence="12">KCTC 52141</strain>
    </source>
</reference>
<dbReference type="Pfam" id="PF01262">
    <property type="entry name" value="AlaDh_PNT_C"/>
    <property type="match status" value="1"/>
</dbReference>
<dbReference type="Pfam" id="PF05222">
    <property type="entry name" value="AlaDh_PNT_N"/>
    <property type="match status" value="1"/>
</dbReference>
<evidence type="ECO:0000256" key="8">
    <source>
        <dbReference type="ARBA" id="ARBA00048202"/>
    </source>
</evidence>
<keyword evidence="7" id="KW-0520">NAD</keyword>
<evidence type="ECO:0000256" key="2">
    <source>
        <dbReference type="ARBA" id="ARBA00005689"/>
    </source>
</evidence>
<dbReference type="InterPro" id="IPR007886">
    <property type="entry name" value="AlaDH/PNT_N"/>
</dbReference>
<dbReference type="EMBL" id="JBHRTL010000029">
    <property type="protein sequence ID" value="MFC3156254.1"/>
    <property type="molecule type" value="Genomic_DNA"/>
</dbReference>
<keyword evidence="5" id="KW-0521">NADP</keyword>
<dbReference type="InterPro" id="IPR007698">
    <property type="entry name" value="AlaDH/PNT_NAD(H)-bd"/>
</dbReference>
<evidence type="ECO:0000313" key="11">
    <source>
        <dbReference type="EMBL" id="MFC3156254.1"/>
    </source>
</evidence>
<evidence type="ECO:0000256" key="1">
    <source>
        <dbReference type="ARBA" id="ARBA00003943"/>
    </source>
</evidence>
<evidence type="ECO:0000256" key="7">
    <source>
        <dbReference type="ARBA" id="ARBA00023027"/>
    </source>
</evidence>
<protein>
    <recommendedName>
        <fullName evidence="3">proton-translocating NAD(P)(+) transhydrogenase</fullName>
        <ecNumber evidence="3">7.1.1.1</ecNumber>
    </recommendedName>
</protein>
<dbReference type="PANTHER" id="PTHR10160:SF19">
    <property type="entry name" value="PROTON-TRANSLOCATING NAD(P)(+) TRANSHYDROGENASE"/>
    <property type="match status" value="1"/>
</dbReference>
<dbReference type="NCBIfam" id="NF006942">
    <property type="entry name" value="PRK09424.1"/>
    <property type="match status" value="1"/>
</dbReference>
<comment type="similarity">
    <text evidence="2">Belongs to the AlaDH/PNT family.</text>
</comment>
<keyword evidence="12" id="KW-1185">Reference proteome</keyword>
<dbReference type="PROSITE" id="PS00837">
    <property type="entry name" value="ALADH_PNT_2"/>
    <property type="match status" value="1"/>
</dbReference>
<dbReference type="RefSeq" id="WP_382417422.1">
    <property type="nucleotide sequence ID" value="NZ_AP031500.1"/>
</dbReference>
<evidence type="ECO:0000313" key="12">
    <source>
        <dbReference type="Proteomes" id="UP001595548"/>
    </source>
</evidence>
<dbReference type="SUPFAM" id="SSF52283">
    <property type="entry name" value="Formate/glycerate dehydrogenase catalytic domain-like"/>
    <property type="match status" value="1"/>
</dbReference>
<keyword evidence="6" id="KW-1278">Translocase</keyword>
<dbReference type="SMART" id="SM01003">
    <property type="entry name" value="AlaDh_PNT_N"/>
    <property type="match status" value="1"/>
</dbReference>
<dbReference type="InterPro" id="IPR008143">
    <property type="entry name" value="Ala_DH/PNT_CS2"/>
</dbReference>
<dbReference type="PANTHER" id="PTHR10160">
    <property type="entry name" value="NAD(P) TRANSHYDROGENASE"/>
    <property type="match status" value="1"/>
</dbReference>
<comment type="caution">
    <text evidence="11">The sequence shown here is derived from an EMBL/GenBank/DDBJ whole genome shotgun (WGS) entry which is preliminary data.</text>
</comment>
<dbReference type="EC" id="7.1.1.1" evidence="3"/>
<evidence type="ECO:0000256" key="3">
    <source>
        <dbReference type="ARBA" id="ARBA00012943"/>
    </source>
</evidence>
<dbReference type="SUPFAM" id="SSF51735">
    <property type="entry name" value="NAD(P)-binding Rossmann-fold domains"/>
    <property type="match status" value="1"/>
</dbReference>
<evidence type="ECO:0000256" key="6">
    <source>
        <dbReference type="ARBA" id="ARBA00022967"/>
    </source>
</evidence>
<dbReference type="Gene3D" id="3.40.50.720">
    <property type="entry name" value="NAD(P)-binding Rossmann-like Domain"/>
    <property type="match status" value="2"/>
</dbReference>
<feature type="domain" description="Alanine dehydrogenase/pyridine nucleotide transhydrogenase N-terminal" evidence="10">
    <location>
        <begin position="4"/>
        <end position="145"/>
    </location>
</feature>
<name>A0ABV7HQU9_9GAMM</name>
<evidence type="ECO:0000256" key="5">
    <source>
        <dbReference type="ARBA" id="ARBA00022857"/>
    </source>
</evidence>
<accession>A0ABV7HQU9</accession>
<keyword evidence="4" id="KW-0547">Nucleotide-binding</keyword>
<evidence type="ECO:0000259" key="9">
    <source>
        <dbReference type="SMART" id="SM01002"/>
    </source>
</evidence>
<evidence type="ECO:0000256" key="4">
    <source>
        <dbReference type="ARBA" id="ARBA00022741"/>
    </source>
</evidence>
<organism evidence="11 12">
    <name type="scientific">Gilvimarinus japonicus</name>
    <dbReference type="NCBI Taxonomy" id="1796469"/>
    <lineage>
        <taxon>Bacteria</taxon>
        <taxon>Pseudomonadati</taxon>
        <taxon>Pseudomonadota</taxon>
        <taxon>Gammaproteobacteria</taxon>
        <taxon>Cellvibrionales</taxon>
        <taxon>Cellvibrionaceae</taxon>
        <taxon>Gilvimarinus</taxon>
    </lineage>
</organism>
<evidence type="ECO:0000259" key="10">
    <source>
        <dbReference type="SMART" id="SM01003"/>
    </source>
</evidence>
<sequence>MKIAVPRERRAHERRVAATPDTVKKYIGLGFEVVVEAGAGLESQVSDELYINAGATVEADLAALYRGADVVLKVQRPLVAGEGELNELALIPKGALLLGVLSPFNDPESVAAYAAAGVTAMALEFVPRISRAQSMDVLSSQSNLAGYRAVLDAAYEYDRAMPMMMTAAGTVAPAKVMVLGAGVAGLQAIATAKRLGAIVSATDVRPAAKEQVESLGGRFVMVDSEETREAETAGGYAKEMSDDFKRRQAELVATTIKTQDIVICTALIPGRKAPTLVNDEMVASMRPGSIIIDLAVEQGGNCTASKPGEVVNVGGVKVVGHFNVPSRLAADASALYAKNLLNYLTPLVKAEEGAPAGLALDFADEILAAATLTRDGRVVHSAFVEQAEQ</sequence>
<comment type="function">
    <text evidence="1">The transhydrogenation between NADH and NADP is coupled to respiration and ATP hydrolysis and functions as a proton pump across the membrane.</text>
</comment>
<feature type="domain" description="Alanine dehydrogenase/pyridine nucleotide transhydrogenase NAD(H)-binding" evidence="9">
    <location>
        <begin position="154"/>
        <end position="320"/>
    </location>
</feature>
<gene>
    <name evidence="11" type="ORF">ACFOEB_13670</name>
</gene>
<dbReference type="Proteomes" id="UP001595548">
    <property type="component" value="Unassembled WGS sequence"/>
</dbReference>
<dbReference type="SMART" id="SM01002">
    <property type="entry name" value="AlaDh_PNT_C"/>
    <property type="match status" value="1"/>
</dbReference>
<proteinExistence type="inferred from homology"/>
<comment type="catalytic activity">
    <reaction evidence="8">
        <text>NAD(+) + NADPH + H(+)(in) = NADH + NADP(+) + H(+)(out)</text>
        <dbReference type="Rhea" id="RHEA:47992"/>
        <dbReference type="ChEBI" id="CHEBI:15378"/>
        <dbReference type="ChEBI" id="CHEBI:57540"/>
        <dbReference type="ChEBI" id="CHEBI:57783"/>
        <dbReference type="ChEBI" id="CHEBI:57945"/>
        <dbReference type="ChEBI" id="CHEBI:58349"/>
        <dbReference type="EC" id="7.1.1.1"/>
    </reaction>
</comment>